<dbReference type="EMBL" id="JBHULB010000006">
    <property type="protein sequence ID" value="MFD2585991.1"/>
    <property type="molecule type" value="Genomic_DNA"/>
</dbReference>
<evidence type="ECO:0000313" key="3">
    <source>
        <dbReference type="Proteomes" id="UP001597526"/>
    </source>
</evidence>
<gene>
    <name evidence="2" type="ORF">ACFSQJ_03565</name>
</gene>
<feature type="chain" id="PRO_5045812221" description="DUF3575 domain-containing protein" evidence="1">
    <location>
        <begin position="21"/>
        <end position="180"/>
    </location>
</feature>
<evidence type="ECO:0008006" key="4">
    <source>
        <dbReference type="Google" id="ProtNLM"/>
    </source>
</evidence>
<proteinExistence type="predicted"/>
<protein>
    <recommendedName>
        <fullName evidence="4">DUF3575 domain-containing protein</fullName>
    </recommendedName>
</protein>
<dbReference type="Proteomes" id="UP001597526">
    <property type="component" value="Unassembled WGS sequence"/>
</dbReference>
<keyword evidence="3" id="KW-1185">Reference proteome</keyword>
<feature type="signal peptide" evidence="1">
    <location>
        <begin position="1"/>
        <end position="20"/>
    </location>
</feature>
<name>A0ABW5MUI1_9FLAO</name>
<reference evidence="3" key="1">
    <citation type="journal article" date="2019" name="Int. J. Syst. Evol. Microbiol.">
        <title>The Global Catalogue of Microorganisms (GCM) 10K type strain sequencing project: providing services to taxonomists for standard genome sequencing and annotation.</title>
        <authorList>
            <consortium name="The Broad Institute Genomics Platform"/>
            <consortium name="The Broad Institute Genome Sequencing Center for Infectious Disease"/>
            <person name="Wu L."/>
            <person name="Ma J."/>
        </authorList>
    </citation>
    <scope>NUCLEOTIDE SEQUENCE [LARGE SCALE GENOMIC DNA]</scope>
    <source>
        <strain evidence="3">KCTC 52368</strain>
    </source>
</reference>
<organism evidence="2 3">
    <name type="scientific">Croceitalea marina</name>
    <dbReference type="NCBI Taxonomy" id="1775166"/>
    <lineage>
        <taxon>Bacteria</taxon>
        <taxon>Pseudomonadati</taxon>
        <taxon>Bacteroidota</taxon>
        <taxon>Flavobacteriia</taxon>
        <taxon>Flavobacteriales</taxon>
        <taxon>Flavobacteriaceae</taxon>
        <taxon>Croceitalea</taxon>
    </lineage>
</organism>
<dbReference type="RefSeq" id="WP_377765602.1">
    <property type="nucleotide sequence ID" value="NZ_JBHULB010000006.1"/>
</dbReference>
<evidence type="ECO:0000256" key="1">
    <source>
        <dbReference type="SAM" id="SignalP"/>
    </source>
</evidence>
<evidence type="ECO:0000313" key="2">
    <source>
        <dbReference type="EMBL" id="MFD2585991.1"/>
    </source>
</evidence>
<accession>A0ABW5MUI1</accession>
<sequence length="180" mass="20264">MKTKFFLITLLIASLSFAQATKNVEESLIKVNFINPGIEYEWGFAKNQTFDVSAALQFGARGGSDRGFDWALIPAFNASYKYFYNLNRRKEKGKRIRGNSGNFIALNNTTFLNETIIGNLNVTGGYFGQLGPVYGIQRTYSKGFNFSLKMGFGYYYDDFYEGEFGPILGFSIGWVLGKSK</sequence>
<keyword evidence="1" id="KW-0732">Signal</keyword>
<comment type="caution">
    <text evidence="2">The sequence shown here is derived from an EMBL/GenBank/DDBJ whole genome shotgun (WGS) entry which is preliminary data.</text>
</comment>